<dbReference type="Pfam" id="PF07715">
    <property type="entry name" value="Plug"/>
    <property type="match status" value="1"/>
</dbReference>
<evidence type="ECO:0000256" key="9">
    <source>
        <dbReference type="ARBA" id="ARBA00023237"/>
    </source>
</evidence>
<keyword evidence="8" id="KW-0675">Receptor</keyword>
<evidence type="ECO:0000256" key="12">
    <source>
        <dbReference type="SAM" id="SignalP"/>
    </source>
</evidence>
<gene>
    <name evidence="15" type="ORF">E7Z59_14015</name>
</gene>
<dbReference type="InterPro" id="IPR000531">
    <property type="entry name" value="Beta-barrel_TonB"/>
</dbReference>
<dbReference type="SUPFAM" id="SSF56935">
    <property type="entry name" value="Porins"/>
    <property type="match status" value="1"/>
</dbReference>
<dbReference type="InterPro" id="IPR008969">
    <property type="entry name" value="CarboxyPept-like_regulatory"/>
</dbReference>
<dbReference type="InterPro" id="IPR037066">
    <property type="entry name" value="Plug_dom_sf"/>
</dbReference>
<organism evidence="15 16">
    <name type="scientific">Robertkochia marina</name>
    <dbReference type="NCBI Taxonomy" id="1227945"/>
    <lineage>
        <taxon>Bacteria</taxon>
        <taxon>Pseudomonadati</taxon>
        <taxon>Bacteroidota</taxon>
        <taxon>Flavobacteriia</taxon>
        <taxon>Flavobacteriales</taxon>
        <taxon>Flavobacteriaceae</taxon>
        <taxon>Robertkochia</taxon>
    </lineage>
</organism>
<keyword evidence="6 11" id="KW-0798">TonB box</keyword>
<dbReference type="InterPro" id="IPR023996">
    <property type="entry name" value="TonB-dep_OMP_SusC/RagA"/>
</dbReference>
<proteinExistence type="inferred from homology"/>
<protein>
    <submittedName>
        <fullName evidence="15">SusC/RagA family TonB-linked outer membrane protein</fullName>
    </submittedName>
</protein>
<comment type="similarity">
    <text evidence="10 11">Belongs to the TonB-dependent receptor family.</text>
</comment>
<reference evidence="15 16" key="1">
    <citation type="submission" date="2019-04" db="EMBL/GenBank/DDBJ databases">
        <title>Draft genome sequence of Robertkochia marina CC-AMO-30D.</title>
        <authorList>
            <person name="Hameed A."/>
            <person name="Lin S.-Y."/>
            <person name="Shahina M."/>
            <person name="Lai W.-A."/>
            <person name="Young C.-C."/>
        </authorList>
    </citation>
    <scope>NUCLEOTIDE SEQUENCE [LARGE SCALE GENOMIC DNA]</scope>
    <source>
        <strain evidence="15 16">CC-AMO-30D</strain>
    </source>
</reference>
<evidence type="ECO:0000313" key="15">
    <source>
        <dbReference type="EMBL" id="THD65701.1"/>
    </source>
</evidence>
<keyword evidence="5 12" id="KW-0732">Signal</keyword>
<dbReference type="InterPro" id="IPR036942">
    <property type="entry name" value="Beta-barrel_TonB_sf"/>
</dbReference>
<dbReference type="PANTHER" id="PTHR30069">
    <property type="entry name" value="TONB-DEPENDENT OUTER MEMBRANE RECEPTOR"/>
    <property type="match status" value="1"/>
</dbReference>
<keyword evidence="4 10" id="KW-0812">Transmembrane</keyword>
<evidence type="ECO:0000256" key="8">
    <source>
        <dbReference type="ARBA" id="ARBA00023170"/>
    </source>
</evidence>
<keyword evidence="9 10" id="KW-0998">Cell outer membrane</keyword>
<evidence type="ECO:0000256" key="4">
    <source>
        <dbReference type="ARBA" id="ARBA00022692"/>
    </source>
</evidence>
<keyword evidence="16" id="KW-1185">Reference proteome</keyword>
<dbReference type="InterPro" id="IPR012910">
    <property type="entry name" value="Plug_dom"/>
</dbReference>
<dbReference type="NCBIfam" id="TIGR04056">
    <property type="entry name" value="OMP_RagA_SusC"/>
    <property type="match status" value="1"/>
</dbReference>
<evidence type="ECO:0000256" key="6">
    <source>
        <dbReference type="ARBA" id="ARBA00023077"/>
    </source>
</evidence>
<keyword evidence="2 10" id="KW-0813">Transport</keyword>
<evidence type="ECO:0000259" key="13">
    <source>
        <dbReference type="Pfam" id="PF00593"/>
    </source>
</evidence>
<dbReference type="GO" id="GO:0009279">
    <property type="term" value="C:cell outer membrane"/>
    <property type="evidence" value="ECO:0007669"/>
    <property type="project" value="UniProtKB-SubCell"/>
</dbReference>
<dbReference type="RefSeq" id="WP_136336985.1">
    <property type="nucleotide sequence ID" value="NZ_QXMP01000002.1"/>
</dbReference>
<dbReference type="AlphaFoldDB" id="A0A4S3LXR1"/>
<dbReference type="Gene3D" id="2.40.170.20">
    <property type="entry name" value="TonB-dependent receptor, beta-barrel domain"/>
    <property type="match status" value="1"/>
</dbReference>
<feature type="domain" description="TonB-dependent receptor plug" evidence="14">
    <location>
        <begin position="135"/>
        <end position="263"/>
    </location>
</feature>
<comment type="caution">
    <text evidence="15">The sequence shown here is derived from an EMBL/GenBank/DDBJ whole genome shotgun (WGS) entry which is preliminary data.</text>
</comment>
<comment type="subcellular location">
    <subcellularLocation>
        <location evidence="1 10">Cell outer membrane</location>
        <topology evidence="1 10">Multi-pass membrane protein</topology>
    </subcellularLocation>
</comment>
<dbReference type="Pfam" id="PF00593">
    <property type="entry name" value="TonB_dep_Rec_b-barrel"/>
    <property type="match status" value="1"/>
</dbReference>
<evidence type="ECO:0000256" key="1">
    <source>
        <dbReference type="ARBA" id="ARBA00004571"/>
    </source>
</evidence>
<dbReference type="GO" id="GO:0044718">
    <property type="term" value="P:siderophore transmembrane transport"/>
    <property type="evidence" value="ECO:0007669"/>
    <property type="project" value="TreeGrafter"/>
</dbReference>
<name>A0A4S3LXR1_9FLAO</name>
<evidence type="ECO:0000256" key="3">
    <source>
        <dbReference type="ARBA" id="ARBA00022452"/>
    </source>
</evidence>
<dbReference type="GO" id="GO:0015344">
    <property type="term" value="F:siderophore uptake transmembrane transporter activity"/>
    <property type="evidence" value="ECO:0007669"/>
    <property type="project" value="TreeGrafter"/>
</dbReference>
<dbReference type="PROSITE" id="PS52016">
    <property type="entry name" value="TONB_DEPENDENT_REC_3"/>
    <property type="match status" value="1"/>
</dbReference>
<keyword evidence="3 10" id="KW-1134">Transmembrane beta strand</keyword>
<evidence type="ECO:0000256" key="7">
    <source>
        <dbReference type="ARBA" id="ARBA00023136"/>
    </source>
</evidence>
<dbReference type="Gene3D" id="2.60.40.1120">
    <property type="entry name" value="Carboxypeptidase-like, regulatory domain"/>
    <property type="match status" value="1"/>
</dbReference>
<dbReference type="InterPro" id="IPR039426">
    <property type="entry name" value="TonB-dep_rcpt-like"/>
</dbReference>
<dbReference type="Gene3D" id="2.170.130.10">
    <property type="entry name" value="TonB-dependent receptor, plug domain"/>
    <property type="match status" value="1"/>
</dbReference>
<evidence type="ECO:0000256" key="2">
    <source>
        <dbReference type="ARBA" id="ARBA00022448"/>
    </source>
</evidence>
<dbReference type="Pfam" id="PF13715">
    <property type="entry name" value="CarbopepD_reg_2"/>
    <property type="match status" value="1"/>
</dbReference>
<evidence type="ECO:0000256" key="5">
    <source>
        <dbReference type="ARBA" id="ARBA00022729"/>
    </source>
</evidence>
<evidence type="ECO:0000259" key="14">
    <source>
        <dbReference type="Pfam" id="PF07715"/>
    </source>
</evidence>
<keyword evidence="7 10" id="KW-0472">Membrane</keyword>
<accession>A0A4S3LXR1</accession>
<evidence type="ECO:0000256" key="10">
    <source>
        <dbReference type="PROSITE-ProRule" id="PRU01360"/>
    </source>
</evidence>
<feature type="domain" description="TonB-dependent receptor-like beta-barrel" evidence="13">
    <location>
        <begin position="486"/>
        <end position="1014"/>
    </location>
</feature>
<dbReference type="OrthoDB" id="9768177at2"/>
<feature type="signal peptide" evidence="12">
    <location>
        <begin position="1"/>
        <end position="32"/>
    </location>
</feature>
<evidence type="ECO:0000313" key="16">
    <source>
        <dbReference type="Proteomes" id="UP000305939"/>
    </source>
</evidence>
<sequence>MNNKRLLKNSKTTKALMFLGLLLLPLAMIAQANIVSISGTVTDTNSGTPLAGVTVMVSGTTFGTTTNFDGNYELNVGLDSGSYVLEAAYLGFATSKATIEVGSQSSFTVNFQLTEDLLNLDEIVVTGTAGNVSRRSLGNAVGSIKAAEIANTGSNNPLSAISGKVAGAIVTQNSGDPAGGFSVRLRGISTINGSSEPLYVIDGVIVDNSSQNVINLNADAMGTSFQAGQNRLVDINPNDIESIEVLNGAAAAAIYGSLASNGVVQIITKKGKAGDARVNFSTAGNTSWVRKRLDFNDFPERFGYPGSERLNTTGDRLTTIADLRSADDRAALPGTGPAALAGRPLVEETYAVTRYDYQDLIFRDIAYGTENNFSIAGGSEKSKLYFSTNYNRNQGVIEDTYFQKYGARLTYTQELSSKLSMTAGLTYNNSSSEDKPNGNNFFSPISSLFITDNVWDADERDELGNLLPVEPVRLNPLTIIETYDITQETNRFIGNVTFNYTPIENLNIKYTAGQDSYSLKGNVFQPRVPYSGVSASFFPDGYASVATNNFLSRTSDLVADYKLKLTEDFTLTSTVGGQYLYRRSESTRAEGRDLQGGVQTINGVLNLFNPPSESRSEFALWGGFLQENLNWDNKIYLTLSGRIDGASSFSPDNRNQFYPKASTSIILSDFDFWNKDSFWNTLKLRSSYGEAGNLTAIGPFSRFNFANPVLLGGLGGFVATSSLGDENIRPERMKEFEVGADMSFWNGRLALQGTYYTQNIEDLVLTVGTAPTSGGTSLLTNVGTMKNNGIELQLNVTPIRSDNFIWNSSLAYNTYNNEVNDANTGRLGQAIRGGGGTQSLIDGQPLGVFVGTFFARNEDGSLLLSPDGLPQVERGDDTTGEIQRDANGQPDGTPLRKILGDPNPEYTASFINEFSYKRWNFRMQLDAIGGFDVYNWNSITGNNVGNGQLAEAELRGEVPRGWVAAIGGFIGPRIQEFHVEDGSFVKLRELQVSYDFGQTSFAENLQVSLIGRNLVSFDDYTGFDPETNSAGQSNRVRGDDFGNVPIPATLQLRLSASF</sequence>
<dbReference type="Proteomes" id="UP000305939">
    <property type="component" value="Unassembled WGS sequence"/>
</dbReference>
<dbReference type="EMBL" id="SSMC01000004">
    <property type="protein sequence ID" value="THD65701.1"/>
    <property type="molecule type" value="Genomic_DNA"/>
</dbReference>
<dbReference type="PANTHER" id="PTHR30069:SF29">
    <property type="entry name" value="HEMOGLOBIN AND HEMOGLOBIN-HAPTOGLOBIN-BINDING PROTEIN 1-RELATED"/>
    <property type="match status" value="1"/>
</dbReference>
<evidence type="ECO:0000256" key="11">
    <source>
        <dbReference type="RuleBase" id="RU003357"/>
    </source>
</evidence>
<feature type="chain" id="PRO_5020707791" evidence="12">
    <location>
        <begin position="33"/>
        <end position="1058"/>
    </location>
</feature>
<dbReference type="SUPFAM" id="SSF49464">
    <property type="entry name" value="Carboxypeptidase regulatory domain-like"/>
    <property type="match status" value="1"/>
</dbReference>